<dbReference type="Pfam" id="PF02195">
    <property type="entry name" value="ParB_N"/>
    <property type="match status" value="1"/>
</dbReference>
<feature type="domain" description="ParB-like N-terminal" evidence="2">
    <location>
        <begin position="4"/>
        <end position="95"/>
    </location>
</feature>
<keyword evidence="4" id="KW-1185">Reference proteome</keyword>
<protein>
    <submittedName>
        <fullName evidence="3">ParB family protein</fullName>
    </submittedName>
</protein>
<dbReference type="InterPro" id="IPR050336">
    <property type="entry name" value="Chromosome_partition/occlusion"/>
</dbReference>
<evidence type="ECO:0000313" key="3">
    <source>
        <dbReference type="EMBL" id="SIR53857.1"/>
    </source>
</evidence>
<dbReference type="Proteomes" id="UP000186308">
    <property type="component" value="Unassembled WGS sequence"/>
</dbReference>
<dbReference type="SUPFAM" id="SSF109709">
    <property type="entry name" value="KorB DNA-binding domain-like"/>
    <property type="match status" value="1"/>
</dbReference>
<dbReference type="SMART" id="SM00470">
    <property type="entry name" value="ParB"/>
    <property type="match status" value="1"/>
</dbReference>
<name>A0A8G2FHW0_ACIRU</name>
<dbReference type="PANTHER" id="PTHR33375">
    <property type="entry name" value="CHROMOSOME-PARTITIONING PROTEIN PARB-RELATED"/>
    <property type="match status" value="1"/>
</dbReference>
<evidence type="ECO:0000256" key="1">
    <source>
        <dbReference type="SAM" id="MobiDB-lite"/>
    </source>
</evidence>
<accession>A0A8G2FHW0</accession>
<dbReference type="GO" id="GO:0007059">
    <property type="term" value="P:chromosome segregation"/>
    <property type="evidence" value="ECO:0007669"/>
    <property type="project" value="TreeGrafter"/>
</dbReference>
<gene>
    <name evidence="3" type="ORF">SAMN05421828_14911</name>
</gene>
<comment type="caution">
    <text evidence="3">The sequence shown here is derived from an EMBL/GenBank/DDBJ whole genome shotgun (WGS) entry which is preliminary data.</text>
</comment>
<feature type="region of interest" description="Disordered" evidence="1">
    <location>
        <begin position="545"/>
        <end position="614"/>
    </location>
</feature>
<organism evidence="3 4">
    <name type="scientific">Acidiphilium rubrum</name>
    <dbReference type="NCBI Taxonomy" id="526"/>
    <lineage>
        <taxon>Bacteria</taxon>
        <taxon>Pseudomonadati</taxon>
        <taxon>Pseudomonadota</taxon>
        <taxon>Alphaproteobacteria</taxon>
        <taxon>Acetobacterales</taxon>
        <taxon>Acidocellaceae</taxon>
        <taxon>Acidiphilium</taxon>
    </lineage>
</organism>
<feature type="compositionally biased region" description="Acidic residues" evidence="1">
    <location>
        <begin position="574"/>
        <end position="595"/>
    </location>
</feature>
<dbReference type="InterPro" id="IPR036086">
    <property type="entry name" value="ParB/Sulfiredoxin_sf"/>
</dbReference>
<dbReference type="GO" id="GO:0005694">
    <property type="term" value="C:chromosome"/>
    <property type="evidence" value="ECO:0007669"/>
    <property type="project" value="TreeGrafter"/>
</dbReference>
<dbReference type="SUPFAM" id="SSF110849">
    <property type="entry name" value="ParB/Sulfiredoxin"/>
    <property type="match status" value="1"/>
</dbReference>
<dbReference type="PANTHER" id="PTHR33375:SF1">
    <property type="entry name" value="CHROMOSOME-PARTITIONING PROTEIN PARB-RELATED"/>
    <property type="match status" value="1"/>
</dbReference>
<evidence type="ECO:0000313" key="4">
    <source>
        <dbReference type="Proteomes" id="UP000186308"/>
    </source>
</evidence>
<evidence type="ECO:0000259" key="2">
    <source>
        <dbReference type="SMART" id="SM00470"/>
    </source>
</evidence>
<feature type="region of interest" description="Disordered" evidence="1">
    <location>
        <begin position="310"/>
        <end position="339"/>
    </location>
</feature>
<dbReference type="Gene3D" id="3.90.1530.10">
    <property type="entry name" value="Conserved hypothetical protein from pyrococcus furiosus pfu- 392566-001, ParB domain"/>
    <property type="match status" value="1"/>
</dbReference>
<sequence>MDLRQVDPKILVPNPANPRRVKPDEAYEAQLSANIREIGLIQPPIVREIDGRLVIKAGDRRTRACIAAGLDTIPVLVLDGDDANHDSMRAFSENIVRAGLGTVDMWRAIEALCGDGWTEDGIATALALPPRVIKRLKLCGSIHPAILDQMAKGDEPNERDLRTIASASREDQAEAWKKHKPKKTERVMWWDLARALTKTRFFARDASFDAKIATANGIIWEEDLFGQDGVDNRYTTQAEAYLNAQHEYLSKKLPKGHVILPVNEHGEPKLPAKAVKVYGEKPGKGETAGRFINERTGKIETVMYRLPEPKPVGKSKAKGKAATAAGAGAGGVTDEARDTGDTGEIETEAEFVQASSRPPVTKEGLKMIGDFQTDALHEALDKVEIDDHTLIALLVLAFAGDNVQVRTGEKIEPGQIYRRRSAIAYPLVSGGVLTFDPETIRTGARAMLKHALCLRDGFGMQSGPVARIAGNEIEAERFLPNMATQEFLSCLSKPEIERIGSASGVLPRQTGKATRAAVVDRFKTERFIYPGAAFALTSDEAAKLAESHARHNGDPSSGDDDPNGAETEHGADDASPDDADPADGDDAANPEEDLSEPAAPPRGMPAEFEQIAAE</sequence>
<proteinExistence type="predicted"/>
<dbReference type="AlphaFoldDB" id="A0A8G2FHW0"/>
<dbReference type="RefSeq" id="WP_029313327.1">
    <property type="nucleotide sequence ID" value="NZ_FTNE01000049.1"/>
</dbReference>
<dbReference type="Gene3D" id="1.10.10.2830">
    <property type="match status" value="1"/>
</dbReference>
<reference evidence="3 4" key="1">
    <citation type="submission" date="2017-01" db="EMBL/GenBank/DDBJ databases">
        <authorList>
            <person name="Varghese N."/>
            <person name="Submissions S."/>
        </authorList>
    </citation>
    <scope>NUCLEOTIDE SEQUENCE [LARGE SCALE GENOMIC DNA]</scope>
    <source>
        <strain evidence="3 4">ATCC 35905</strain>
    </source>
</reference>
<dbReference type="InterPro" id="IPR003115">
    <property type="entry name" value="ParB_N"/>
</dbReference>
<dbReference type="EMBL" id="FTNE01000049">
    <property type="protein sequence ID" value="SIR53857.1"/>
    <property type="molecule type" value="Genomic_DNA"/>
</dbReference>